<dbReference type="VEuPathDB" id="FungiDB:BCV72DRAFT_229751"/>
<protein>
    <submittedName>
        <fullName evidence="2">Uncharacterized protein</fullName>
    </submittedName>
</protein>
<keyword evidence="1" id="KW-1133">Transmembrane helix</keyword>
<dbReference type="EMBL" id="KV921944">
    <property type="protein sequence ID" value="ORE05454.1"/>
    <property type="molecule type" value="Genomic_DNA"/>
</dbReference>
<reference evidence="2" key="1">
    <citation type="journal article" date="2016" name="Proc. Natl. Acad. Sci. U.S.A.">
        <title>Lipid metabolic changes in an early divergent fungus govern the establishment of a mutualistic symbiosis with endobacteria.</title>
        <authorList>
            <person name="Lastovetsky O.A."/>
            <person name="Gaspar M.L."/>
            <person name="Mondo S.J."/>
            <person name="LaButti K.M."/>
            <person name="Sandor L."/>
            <person name="Grigoriev I.V."/>
            <person name="Henry S.A."/>
            <person name="Pawlowska T.E."/>
        </authorList>
    </citation>
    <scope>NUCLEOTIDE SEQUENCE [LARGE SCALE GENOMIC DNA]</scope>
    <source>
        <strain evidence="2">ATCC 52814</strain>
    </source>
</reference>
<keyword evidence="1" id="KW-0812">Transmembrane</keyword>
<name>A0A1X0R0D2_RHIZD</name>
<accession>A0A1X0R0D2</accession>
<organism evidence="2">
    <name type="scientific">Rhizopus microsporus var. microsporus</name>
    <dbReference type="NCBI Taxonomy" id="86635"/>
    <lineage>
        <taxon>Eukaryota</taxon>
        <taxon>Fungi</taxon>
        <taxon>Fungi incertae sedis</taxon>
        <taxon>Mucoromycota</taxon>
        <taxon>Mucoromycotina</taxon>
        <taxon>Mucoromycetes</taxon>
        <taxon>Mucorales</taxon>
        <taxon>Mucorineae</taxon>
        <taxon>Rhizopodaceae</taxon>
        <taxon>Rhizopus</taxon>
    </lineage>
</organism>
<dbReference type="AlphaFoldDB" id="A0A1X0R0D2"/>
<evidence type="ECO:0000256" key="1">
    <source>
        <dbReference type="SAM" id="Phobius"/>
    </source>
</evidence>
<gene>
    <name evidence="2" type="ORF">BCV72DRAFT_229751</name>
</gene>
<feature type="transmembrane region" description="Helical" evidence="1">
    <location>
        <begin position="30"/>
        <end position="50"/>
    </location>
</feature>
<evidence type="ECO:0000313" key="2">
    <source>
        <dbReference type="EMBL" id="ORE05454.1"/>
    </source>
</evidence>
<dbReference type="Proteomes" id="UP000242414">
    <property type="component" value="Unassembled WGS sequence"/>
</dbReference>
<keyword evidence="1" id="KW-0472">Membrane</keyword>
<sequence>MHEIPPSHSSQHLSISKEILDFILLEWDEILLFQGAHSGLLFCLIVMHELRKELQPMR</sequence>
<proteinExistence type="predicted"/>